<reference evidence="2 3" key="1">
    <citation type="submission" date="2016-10" db="EMBL/GenBank/DDBJ databases">
        <title>Flavobacterium gilvum sp. nov., isolated from stream water.</title>
        <authorList>
            <person name="Shin S.-K."/>
            <person name="Cho Y.-J."/>
            <person name="Yi H."/>
        </authorList>
    </citation>
    <scope>NUCLEOTIDE SEQUENCE [LARGE SCALE GENOMIC DNA]</scope>
    <source>
        <strain evidence="2 3">EM1308</strain>
    </source>
</reference>
<sequence>MKKLFIFLICVCLASCGSNTSIVSSWRDPNATLAKENFKKVLIVALAKDESTRRATENRIASINPSVLNPSYNYLNQQNLNLTQEEKIKIIQSEGFDGAITMRFIKADKETQYVPGTTSYYSGMHYPGMGYGYAGGWGVGYGAGFGGWYGAYAPAYYSPGYYQENTYYYIETNIFDLKNNKLVWSATTKSLDVSHVDTTIDEIMEACVQQMKADGYIDPKTKSK</sequence>
<dbReference type="EMBL" id="CP017479">
    <property type="protein sequence ID" value="AOW10670.1"/>
    <property type="molecule type" value="Genomic_DNA"/>
</dbReference>
<dbReference type="RefSeq" id="WP_035635012.1">
    <property type="nucleotide sequence ID" value="NZ_CP017479.1"/>
</dbReference>
<protein>
    <recommendedName>
        <fullName evidence="4">DUF4136 domain-containing protein</fullName>
    </recommendedName>
</protein>
<evidence type="ECO:0008006" key="4">
    <source>
        <dbReference type="Google" id="ProtNLM"/>
    </source>
</evidence>
<keyword evidence="3" id="KW-1185">Reference proteome</keyword>
<dbReference type="Proteomes" id="UP000175968">
    <property type="component" value="Chromosome"/>
</dbReference>
<name>A0AAC9I5W2_9FLAO</name>
<proteinExistence type="predicted"/>
<feature type="chain" id="PRO_5042015165" description="DUF4136 domain-containing protein" evidence="1">
    <location>
        <begin position="21"/>
        <end position="224"/>
    </location>
</feature>
<feature type="signal peptide" evidence="1">
    <location>
        <begin position="1"/>
        <end position="20"/>
    </location>
</feature>
<accession>A0AAC9I5W2</accession>
<dbReference type="AlphaFoldDB" id="A0AAC9I5W2"/>
<dbReference type="Gene3D" id="3.30.160.670">
    <property type="match status" value="1"/>
</dbReference>
<evidence type="ECO:0000256" key="1">
    <source>
        <dbReference type="SAM" id="SignalP"/>
    </source>
</evidence>
<organism evidence="2 3">
    <name type="scientific">Flavobacterium gilvum</name>
    <dbReference type="NCBI Taxonomy" id="1492737"/>
    <lineage>
        <taxon>Bacteria</taxon>
        <taxon>Pseudomonadati</taxon>
        <taxon>Bacteroidota</taxon>
        <taxon>Flavobacteriia</taxon>
        <taxon>Flavobacteriales</taxon>
        <taxon>Flavobacteriaceae</taxon>
        <taxon>Flavobacterium</taxon>
    </lineage>
</organism>
<dbReference type="KEGG" id="fgl:EM308_14870"/>
<keyword evidence="1" id="KW-0732">Signal</keyword>
<evidence type="ECO:0000313" key="2">
    <source>
        <dbReference type="EMBL" id="AOW10670.1"/>
    </source>
</evidence>
<evidence type="ECO:0000313" key="3">
    <source>
        <dbReference type="Proteomes" id="UP000175968"/>
    </source>
</evidence>
<gene>
    <name evidence="2" type="ORF">EM308_14870</name>
</gene>